<feature type="transmembrane region" description="Helical" evidence="8">
    <location>
        <begin position="312"/>
        <end position="333"/>
    </location>
</feature>
<keyword evidence="5 8" id="KW-1133">Transmembrane helix</keyword>
<dbReference type="EMBL" id="ACFG01000030">
    <property type="protein sequence ID" value="EEH63856.1"/>
    <property type="molecule type" value="Genomic_DNA"/>
</dbReference>
<feature type="binding site" evidence="7">
    <location>
        <position position="224"/>
    </location>
    <ligand>
        <name>Mg(2+)</name>
        <dbReference type="ChEBI" id="CHEBI:18420"/>
    </ligand>
</feature>
<name>C0VZZ7_9ACTO</name>
<dbReference type="EC" id="2.7.8.-" evidence="9"/>
<dbReference type="GO" id="GO:0044038">
    <property type="term" value="P:cell wall macromolecule biosynthetic process"/>
    <property type="evidence" value="ECO:0007669"/>
    <property type="project" value="TreeGrafter"/>
</dbReference>
<feature type="transmembrane region" description="Helical" evidence="8">
    <location>
        <begin position="189"/>
        <end position="213"/>
    </location>
</feature>
<keyword evidence="7" id="KW-0479">Metal-binding</keyword>
<evidence type="ECO:0000256" key="1">
    <source>
        <dbReference type="ARBA" id="ARBA00004651"/>
    </source>
</evidence>
<dbReference type="InterPro" id="IPR000715">
    <property type="entry name" value="Glycosyl_transferase_4"/>
</dbReference>
<evidence type="ECO:0000256" key="2">
    <source>
        <dbReference type="ARBA" id="ARBA00022475"/>
    </source>
</evidence>
<reference evidence="9 10" key="1">
    <citation type="submission" date="2009-01" db="EMBL/GenBank/DDBJ databases">
        <authorList>
            <person name="Qin X."/>
            <person name="Bachman B."/>
            <person name="Battles P."/>
            <person name="Bell A."/>
            <person name="Bess C."/>
            <person name="Bickham C."/>
            <person name="Chaboub L."/>
            <person name="Chen D."/>
            <person name="Coyle M."/>
            <person name="Deiros D.R."/>
            <person name="Dinh H."/>
            <person name="Forbes L."/>
            <person name="Fowler G."/>
            <person name="Francisco L."/>
            <person name="Fu Q."/>
            <person name="Gubbala S."/>
            <person name="Hale W."/>
            <person name="Han Y."/>
            <person name="Hemphill L."/>
            <person name="Highlander S.K."/>
            <person name="Hirani K."/>
            <person name="Hogues M."/>
            <person name="Jackson L."/>
            <person name="Jakkamsetti A."/>
            <person name="Javaid M."/>
            <person name="Jiang H."/>
            <person name="Korchina V."/>
            <person name="Kovar C."/>
            <person name="Lara F."/>
            <person name="Lee S."/>
            <person name="Mata R."/>
            <person name="Mathew T."/>
            <person name="Moen C."/>
            <person name="Morales K."/>
            <person name="Munidasa M."/>
            <person name="Nazareth L."/>
            <person name="Ngo R."/>
            <person name="Nguyen L."/>
            <person name="Okwuonu G."/>
            <person name="Ongeri F."/>
            <person name="Patil S."/>
            <person name="Petrosino J."/>
            <person name="Pham C."/>
            <person name="Pham P."/>
            <person name="Pu L.-L."/>
            <person name="Puazo M."/>
            <person name="Raj R."/>
            <person name="Reid J."/>
            <person name="Rouhana J."/>
            <person name="Saada N."/>
            <person name="Shang Y."/>
            <person name="Simmons D."/>
            <person name="Thornton R."/>
            <person name="Warren J."/>
            <person name="Weissenberger G."/>
            <person name="Zhang J."/>
            <person name="Zhang L."/>
            <person name="Zhou C."/>
            <person name="Zhu D."/>
            <person name="Muzny D."/>
            <person name="Worley K."/>
            <person name="Gibbs R."/>
        </authorList>
    </citation>
    <scope>NUCLEOTIDE SEQUENCE [LARGE SCALE GENOMIC DNA]</scope>
    <source>
        <strain evidence="9 10">DSM 15436</strain>
    </source>
</reference>
<evidence type="ECO:0000256" key="4">
    <source>
        <dbReference type="ARBA" id="ARBA00022692"/>
    </source>
</evidence>
<keyword evidence="10" id="KW-1185">Reference proteome</keyword>
<comment type="subcellular location">
    <subcellularLocation>
        <location evidence="1">Cell membrane</location>
        <topology evidence="1">Multi-pass membrane protein</topology>
    </subcellularLocation>
</comment>
<evidence type="ECO:0000313" key="9">
    <source>
        <dbReference type="EMBL" id="EEH63856.1"/>
    </source>
</evidence>
<protein>
    <submittedName>
        <fullName evidence="9">Glycosyltransferase, group 4 family</fullName>
        <ecNumber evidence="9">2.7.8.-</ecNumber>
    </submittedName>
</protein>
<comment type="caution">
    <text evidence="9">The sequence shown here is derived from an EMBL/GenBank/DDBJ whole genome shotgun (WGS) entry which is preliminary data.</text>
</comment>
<evidence type="ECO:0000256" key="6">
    <source>
        <dbReference type="ARBA" id="ARBA00023136"/>
    </source>
</evidence>
<feature type="transmembrane region" description="Helical" evidence="8">
    <location>
        <begin position="255"/>
        <end position="274"/>
    </location>
</feature>
<dbReference type="GO" id="GO:0009103">
    <property type="term" value="P:lipopolysaccharide biosynthetic process"/>
    <property type="evidence" value="ECO:0007669"/>
    <property type="project" value="TreeGrafter"/>
</dbReference>
<evidence type="ECO:0000256" key="3">
    <source>
        <dbReference type="ARBA" id="ARBA00022679"/>
    </source>
</evidence>
<dbReference type="GO" id="GO:0016780">
    <property type="term" value="F:phosphotransferase activity, for other substituted phosphate groups"/>
    <property type="evidence" value="ECO:0007669"/>
    <property type="project" value="InterPro"/>
</dbReference>
<evidence type="ECO:0000313" key="10">
    <source>
        <dbReference type="Proteomes" id="UP000010301"/>
    </source>
</evidence>
<keyword evidence="4 8" id="KW-0812">Transmembrane</keyword>
<dbReference type="RefSeq" id="WP_006546647.1">
    <property type="nucleotide sequence ID" value="NZ_DS999543.1"/>
</dbReference>
<dbReference type="STRING" id="525245.HMPREF0044_0875"/>
<dbReference type="Proteomes" id="UP000010301">
    <property type="component" value="Unassembled WGS sequence"/>
</dbReference>
<dbReference type="GO" id="GO:0005886">
    <property type="term" value="C:plasma membrane"/>
    <property type="evidence" value="ECO:0007669"/>
    <property type="project" value="UniProtKB-SubCell"/>
</dbReference>
<gene>
    <name evidence="9" type="ORF">HMPREF0044_0875</name>
</gene>
<evidence type="ECO:0000256" key="5">
    <source>
        <dbReference type="ARBA" id="ARBA00022989"/>
    </source>
</evidence>
<keyword evidence="2" id="KW-1003">Cell membrane</keyword>
<dbReference type="CDD" id="cd06853">
    <property type="entry name" value="GT_WecA_like"/>
    <property type="match status" value="1"/>
</dbReference>
<feature type="binding site" evidence="7">
    <location>
        <position position="156"/>
    </location>
    <ligand>
        <name>Mg(2+)</name>
        <dbReference type="ChEBI" id="CHEBI:18420"/>
    </ligand>
</feature>
<dbReference type="AlphaFoldDB" id="C0VZZ7"/>
<dbReference type="GO" id="GO:0046872">
    <property type="term" value="F:metal ion binding"/>
    <property type="evidence" value="ECO:0007669"/>
    <property type="project" value="UniProtKB-KW"/>
</dbReference>
<organism evidence="9 10">
    <name type="scientific">Gleimia coleocanis DSM 15436</name>
    <dbReference type="NCBI Taxonomy" id="525245"/>
    <lineage>
        <taxon>Bacteria</taxon>
        <taxon>Bacillati</taxon>
        <taxon>Actinomycetota</taxon>
        <taxon>Actinomycetes</taxon>
        <taxon>Actinomycetales</taxon>
        <taxon>Actinomycetaceae</taxon>
        <taxon>Gleimia</taxon>
    </lineage>
</organism>
<feature type="transmembrane region" description="Helical" evidence="8">
    <location>
        <begin position="164"/>
        <end position="182"/>
    </location>
</feature>
<dbReference type="Pfam" id="PF00953">
    <property type="entry name" value="Glycos_transf_4"/>
    <property type="match status" value="1"/>
</dbReference>
<feature type="transmembrane region" description="Helical" evidence="8">
    <location>
        <begin position="225"/>
        <end position="243"/>
    </location>
</feature>
<dbReference type="HOGENOM" id="CLU_023982_2_2_11"/>
<evidence type="ECO:0000256" key="8">
    <source>
        <dbReference type="SAM" id="Phobius"/>
    </source>
</evidence>
<keyword evidence="7" id="KW-0460">Magnesium</keyword>
<proteinExistence type="predicted"/>
<feature type="transmembrane region" description="Helical" evidence="8">
    <location>
        <begin position="47"/>
        <end position="65"/>
    </location>
</feature>
<comment type="cofactor">
    <cofactor evidence="7">
        <name>Mg(2+)</name>
        <dbReference type="ChEBI" id="CHEBI:18420"/>
    </cofactor>
</comment>
<evidence type="ECO:0000256" key="7">
    <source>
        <dbReference type="PIRSR" id="PIRSR600715-1"/>
    </source>
</evidence>
<dbReference type="GO" id="GO:0071555">
    <property type="term" value="P:cell wall organization"/>
    <property type="evidence" value="ECO:0007669"/>
    <property type="project" value="TreeGrafter"/>
</dbReference>
<dbReference type="eggNOG" id="COG0472">
    <property type="taxonomic scope" value="Bacteria"/>
</dbReference>
<dbReference type="OrthoDB" id="9783652at2"/>
<keyword evidence="3 9" id="KW-0808">Transferase</keyword>
<dbReference type="PANTHER" id="PTHR22926">
    <property type="entry name" value="PHOSPHO-N-ACETYLMURAMOYL-PENTAPEPTIDE-TRANSFERASE"/>
    <property type="match status" value="1"/>
</dbReference>
<dbReference type="PANTHER" id="PTHR22926:SF3">
    <property type="entry name" value="UNDECAPRENYL-PHOSPHATE ALPHA-N-ACETYLGLUCOSAMINYL 1-PHOSPHATE TRANSFERASE"/>
    <property type="match status" value="1"/>
</dbReference>
<feature type="transmembrane region" description="Helical" evidence="8">
    <location>
        <begin position="107"/>
        <end position="127"/>
    </location>
</feature>
<feature type="transmembrane region" description="Helical" evidence="8">
    <location>
        <begin position="77"/>
        <end position="95"/>
    </location>
</feature>
<keyword evidence="6 8" id="KW-0472">Membrane</keyword>
<sequence>MRLYLLVTAIAALITYLMTAVMRRLSIDWKILTPVRERDVHTTPIPRLGGIAMSIGFIVSLLLASKIPYFQPVFENSLVFSVLLGVLAITILGVVDDIWELDWMAKLAGQILVALLMAYNGVQLISFPIFGLTIGSAQLSLFATVFVIVAIMNAVNFVDGLDGLAAGVVGIGAIAFFSYTYLLTRISGALTYATTASLITAALVGICLGFLPYNFHPGTIFMGDSGALSLGTIVAAAGIIVTGQIDPSILGESQIFTSILPIALPLLVIVLPMLDMTLAVFRRLRAGQSPFQADRMHLHHRLLNLGHSHTRVVLLMYLWTAVITFPVVGLLVFPTKYVGMAALAGILLAILMTVNYLPGLRRFLLGKKG</sequence>
<feature type="transmembrane region" description="Helical" evidence="8">
    <location>
        <begin position="139"/>
        <end position="158"/>
    </location>
</feature>
<feature type="transmembrane region" description="Helical" evidence="8">
    <location>
        <begin position="340"/>
        <end position="358"/>
    </location>
</feature>
<accession>C0VZZ7</accession>